<evidence type="ECO:0000313" key="1">
    <source>
        <dbReference type="EMBL" id="CDW86780.1"/>
    </source>
</evidence>
<sequence>MSETQDVNKLLTDFDEQKKSQQERIEHIKTNLTPMNRDFIRKELMLNIDIDVNNLVDPNLFDNFYELKNKKKEDKLAEVKREEGRVQGVGIGIGFLFLIARAKQRDVKWLLPGIVAITGTKYYSSKLFFQRLQEYQIDDYWRKSKKLDGDLRKVDGYIKQRKFFEKYGPNSSL</sequence>
<dbReference type="AlphaFoldDB" id="A0A078AWD7"/>
<evidence type="ECO:0000313" key="2">
    <source>
        <dbReference type="Proteomes" id="UP000039865"/>
    </source>
</evidence>
<dbReference type="InParanoid" id="A0A078AWD7"/>
<keyword evidence="2" id="KW-1185">Reference proteome</keyword>
<organism evidence="1 2">
    <name type="scientific">Stylonychia lemnae</name>
    <name type="common">Ciliate</name>
    <dbReference type="NCBI Taxonomy" id="5949"/>
    <lineage>
        <taxon>Eukaryota</taxon>
        <taxon>Sar</taxon>
        <taxon>Alveolata</taxon>
        <taxon>Ciliophora</taxon>
        <taxon>Intramacronucleata</taxon>
        <taxon>Spirotrichea</taxon>
        <taxon>Stichotrichia</taxon>
        <taxon>Sporadotrichida</taxon>
        <taxon>Oxytrichidae</taxon>
        <taxon>Stylonychinae</taxon>
        <taxon>Stylonychia</taxon>
    </lineage>
</organism>
<dbReference type="Proteomes" id="UP000039865">
    <property type="component" value="Unassembled WGS sequence"/>
</dbReference>
<name>A0A078AWD7_STYLE</name>
<reference evidence="1 2" key="1">
    <citation type="submission" date="2014-06" db="EMBL/GenBank/DDBJ databases">
        <authorList>
            <person name="Swart Estienne"/>
        </authorList>
    </citation>
    <scope>NUCLEOTIDE SEQUENCE [LARGE SCALE GENOMIC DNA]</scope>
    <source>
        <strain evidence="1 2">130c</strain>
    </source>
</reference>
<protein>
    <submittedName>
        <fullName evidence="1">Uncharacterized protein</fullName>
    </submittedName>
</protein>
<gene>
    <name evidence="1" type="primary">Contig7131.g7621</name>
    <name evidence="1" type="ORF">STYLEM_15878</name>
</gene>
<accession>A0A078AWD7</accession>
<dbReference type="EMBL" id="CCKQ01014973">
    <property type="protein sequence ID" value="CDW86780.1"/>
    <property type="molecule type" value="Genomic_DNA"/>
</dbReference>
<proteinExistence type="predicted"/>